<comment type="subcellular location">
    <subcellularLocation>
        <location evidence="1">Cell membrane</location>
        <topology evidence="1">Single-pass membrane protein</topology>
    </subcellularLocation>
</comment>
<feature type="transmembrane region" description="Helical" evidence="6">
    <location>
        <begin position="318"/>
        <end position="340"/>
    </location>
</feature>
<dbReference type="Pfam" id="PF22571">
    <property type="entry name" value="LiaI-LiaF-TM_PspC"/>
    <property type="match status" value="1"/>
</dbReference>
<feature type="domain" description="PspC-related ToastRack" evidence="9">
    <location>
        <begin position="392"/>
        <end position="527"/>
    </location>
</feature>
<keyword evidence="3 6" id="KW-0812">Transmembrane</keyword>
<sequence length="578" mass="65217">MNKTVNINLANTLFHIDDDAYNKLRRYLESIKRSFSGTPGSDEIIADIEARIAELFLEKMENERQVITQKQVDEVINVMGQPEDYMVDEDIFEDEPKKTYTPPTAKAKKLYRDIDQKYIGGVCAGLEHYLGFDALWIRLIFILLAVFTGFGLVAYILLWILVPEAATTSQKLDMRGEPINISNIERKVKEGFDDVADKVKNVDYEKVGNKVKSSSKTFFDAIGDIIMFLFKVFGKFIGILLIIIGAASLIALFIALFSVGLLNSVHFPGVDFYEIVNTTGAPVWVVSLLIFFAFAIPFFFVLYLGLKILVNNLKSIGNIAKFSLLGLWMISIGVLFALGVRQAAEFANVGSIHEKDEMLMENPSDTLVIKMRPTGFEHNREDVHFGRMTFGYDENDNRVLISDDIHIITKKSDDDYVRINVRKDSHGSTSVVARERAKEINYGYALEGNTIALDKHLNTAISNKARDQEVTITLYIPEGKMVKFEESTRGHIGSGIDNDKDYYRSGLVSYIWLMGEDGELKCQNCPEEPEETEEEEEGGKIIINEDGVDINLKDNQDSFEMKINEDGIKVKASDKNNN</sequence>
<evidence type="ECO:0000313" key="10">
    <source>
        <dbReference type="EMBL" id="MFD2098178.1"/>
    </source>
</evidence>
<keyword evidence="5 6" id="KW-0472">Membrane</keyword>
<comment type="caution">
    <text evidence="10">The sequence shown here is derived from an EMBL/GenBank/DDBJ whole genome shotgun (WGS) entry which is preliminary data.</text>
</comment>
<evidence type="ECO:0000259" key="7">
    <source>
        <dbReference type="Pfam" id="PF04024"/>
    </source>
</evidence>
<evidence type="ECO:0000259" key="8">
    <source>
        <dbReference type="Pfam" id="PF22571"/>
    </source>
</evidence>
<dbReference type="InterPro" id="IPR054321">
    <property type="entry name" value="PspC-rel_TM"/>
</dbReference>
<evidence type="ECO:0000256" key="4">
    <source>
        <dbReference type="ARBA" id="ARBA00022989"/>
    </source>
</evidence>
<keyword evidence="2" id="KW-1003">Cell membrane</keyword>
<reference evidence="11" key="1">
    <citation type="journal article" date="2019" name="Int. J. Syst. Evol. Microbiol.">
        <title>The Global Catalogue of Microorganisms (GCM) 10K type strain sequencing project: providing services to taxonomists for standard genome sequencing and annotation.</title>
        <authorList>
            <consortium name="The Broad Institute Genomics Platform"/>
            <consortium name="The Broad Institute Genome Sequencing Center for Infectious Disease"/>
            <person name="Wu L."/>
            <person name="Ma J."/>
        </authorList>
    </citation>
    <scope>NUCLEOTIDE SEQUENCE [LARGE SCALE GENOMIC DNA]</scope>
    <source>
        <strain evidence="11">JCM 3389</strain>
    </source>
</reference>
<evidence type="ECO:0000256" key="2">
    <source>
        <dbReference type="ARBA" id="ARBA00022475"/>
    </source>
</evidence>
<keyword evidence="11" id="KW-1185">Reference proteome</keyword>
<gene>
    <name evidence="10" type="ORF">ACFSJE_00240</name>
</gene>
<dbReference type="EMBL" id="JBHUHU010000001">
    <property type="protein sequence ID" value="MFD2098178.1"/>
    <property type="molecule type" value="Genomic_DNA"/>
</dbReference>
<dbReference type="RefSeq" id="WP_379828911.1">
    <property type="nucleotide sequence ID" value="NZ_JBHUHU010000001.1"/>
</dbReference>
<feature type="transmembrane region" description="Helical" evidence="6">
    <location>
        <begin position="281"/>
        <end position="306"/>
    </location>
</feature>
<dbReference type="PANTHER" id="PTHR33885:SF3">
    <property type="entry name" value="PHAGE SHOCK PROTEIN C"/>
    <property type="match status" value="1"/>
</dbReference>
<feature type="transmembrane region" description="Helical" evidence="6">
    <location>
        <begin position="236"/>
        <end position="261"/>
    </location>
</feature>
<proteinExistence type="predicted"/>
<evidence type="ECO:0000256" key="6">
    <source>
        <dbReference type="SAM" id="Phobius"/>
    </source>
</evidence>
<evidence type="ECO:0000256" key="1">
    <source>
        <dbReference type="ARBA" id="ARBA00004162"/>
    </source>
</evidence>
<dbReference type="PANTHER" id="PTHR33885">
    <property type="entry name" value="PHAGE SHOCK PROTEIN C"/>
    <property type="match status" value="1"/>
</dbReference>
<feature type="domain" description="PspC-related transmembrane region" evidence="8">
    <location>
        <begin position="204"/>
        <end position="346"/>
    </location>
</feature>
<accession>A0ABW4XSV1</accession>
<evidence type="ECO:0000256" key="3">
    <source>
        <dbReference type="ARBA" id="ARBA00022692"/>
    </source>
</evidence>
<dbReference type="InterPro" id="IPR007168">
    <property type="entry name" value="Phageshock_PspC_N"/>
</dbReference>
<keyword evidence="4 6" id="KW-1133">Transmembrane helix</keyword>
<dbReference type="Proteomes" id="UP001597342">
    <property type="component" value="Unassembled WGS sequence"/>
</dbReference>
<evidence type="ECO:0000313" key="11">
    <source>
        <dbReference type="Proteomes" id="UP001597342"/>
    </source>
</evidence>
<evidence type="ECO:0000259" key="9">
    <source>
        <dbReference type="Pfam" id="PF22744"/>
    </source>
</evidence>
<feature type="domain" description="Phage shock protein PspC N-terminal" evidence="7">
    <location>
        <begin position="108"/>
        <end position="165"/>
    </location>
</feature>
<feature type="transmembrane region" description="Helical" evidence="6">
    <location>
        <begin position="135"/>
        <end position="162"/>
    </location>
</feature>
<dbReference type="InterPro" id="IPR054319">
    <property type="entry name" value="PspC-rel_ToastRack"/>
</dbReference>
<dbReference type="Pfam" id="PF22744">
    <property type="entry name" value="Toast-rack_PspC-Cterm"/>
    <property type="match status" value="1"/>
</dbReference>
<evidence type="ECO:0000256" key="5">
    <source>
        <dbReference type="ARBA" id="ARBA00023136"/>
    </source>
</evidence>
<dbReference type="Pfam" id="PF04024">
    <property type="entry name" value="PspC"/>
    <property type="match status" value="1"/>
</dbReference>
<protein>
    <submittedName>
        <fullName evidence="10">PspC domain-containing protein</fullName>
    </submittedName>
</protein>
<organism evidence="10 11">
    <name type="scientific">Flagellimonas iocasae</name>
    <dbReference type="NCBI Taxonomy" id="2055905"/>
    <lineage>
        <taxon>Bacteria</taxon>
        <taxon>Pseudomonadati</taxon>
        <taxon>Bacteroidota</taxon>
        <taxon>Flavobacteriia</taxon>
        <taxon>Flavobacteriales</taxon>
        <taxon>Flavobacteriaceae</taxon>
        <taxon>Flagellimonas</taxon>
    </lineage>
</organism>
<name>A0ABW4XSV1_9FLAO</name>
<dbReference type="InterPro" id="IPR052027">
    <property type="entry name" value="PspC"/>
</dbReference>